<dbReference type="EMBL" id="OX596099">
    <property type="protein sequence ID" value="CAI9695960.1"/>
    <property type="molecule type" value="Genomic_DNA"/>
</dbReference>
<sequence length="221" mass="22341">MRGTRQLLRAARSGLTISRPQTALRPRDGCAGAAHQSPAGEGPCVPHLAPSSSLHQPGPADTMGQGRPDRGTQNTSPAVAAKPPRAAGTHRPGDWLRVAGGGGEGTALPHSAGRSGTQGEASAPAPAPSRRAAPGPEAANCGQCHPAYRFPGVNTDCPGSGVSVRTTDQAGGVELGPRPAPSPAETPPSVPPTAPSLKGDHLLELNPQQHQPRACMSCRGH</sequence>
<dbReference type="Proteomes" id="UP001162501">
    <property type="component" value="Chromosome 15"/>
</dbReference>
<protein>
    <submittedName>
        <fullName evidence="1">Uncharacterized protein</fullName>
    </submittedName>
</protein>
<reference evidence="1" key="1">
    <citation type="submission" date="2023-05" db="EMBL/GenBank/DDBJ databases">
        <authorList>
            <consortium name="ELIXIR-Norway"/>
        </authorList>
    </citation>
    <scope>NUCLEOTIDE SEQUENCE</scope>
</reference>
<gene>
    <name evidence="1" type="ORF">MRATA1EN3_LOCUS7173</name>
</gene>
<name>A0ACB0E602_RANTA</name>
<accession>A0ACB0E602</accession>
<proteinExistence type="predicted"/>
<organism evidence="1 2">
    <name type="scientific">Rangifer tarandus platyrhynchus</name>
    <name type="common">Svalbard reindeer</name>
    <dbReference type="NCBI Taxonomy" id="3082113"/>
    <lineage>
        <taxon>Eukaryota</taxon>
        <taxon>Metazoa</taxon>
        <taxon>Chordata</taxon>
        <taxon>Craniata</taxon>
        <taxon>Vertebrata</taxon>
        <taxon>Euteleostomi</taxon>
        <taxon>Mammalia</taxon>
        <taxon>Eutheria</taxon>
        <taxon>Laurasiatheria</taxon>
        <taxon>Artiodactyla</taxon>
        <taxon>Ruminantia</taxon>
        <taxon>Pecora</taxon>
        <taxon>Cervidae</taxon>
        <taxon>Odocoileinae</taxon>
        <taxon>Rangifer</taxon>
    </lineage>
</organism>
<evidence type="ECO:0000313" key="2">
    <source>
        <dbReference type="Proteomes" id="UP001162501"/>
    </source>
</evidence>
<evidence type="ECO:0000313" key="1">
    <source>
        <dbReference type="EMBL" id="CAI9695960.1"/>
    </source>
</evidence>